<dbReference type="Proteomes" id="UP000683360">
    <property type="component" value="Unassembled WGS sequence"/>
</dbReference>
<name>A0A8S3QEG7_MYTED</name>
<organism evidence="2 3">
    <name type="scientific">Mytilus edulis</name>
    <name type="common">Blue mussel</name>
    <dbReference type="NCBI Taxonomy" id="6550"/>
    <lineage>
        <taxon>Eukaryota</taxon>
        <taxon>Metazoa</taxon>
        <taxon>Spiralia</taxon>
        <taxon>Lophotrochozoa</taxon>
        <taxon>Mollusca</taxon>
        <taxon>Bivalvia</taxon>
        <taxon>Autobranchia</taxon>
        <taxon>Pteriomorphia</taxon>
        <taxon>Mytilida</taxon>
        <taxon>Mytiloidea</taxon>
        <taxon>Mytilidae</taxon>
        <taxon>Mytilinae</taxon>
        <taxon>Mytilus</taxon>
    </lineage>
</organism>
<comment type="caution">
    <text evidence="2">The sequence shown here is derived from an EMBL/GenBank/DDBJ whole genome shotgun (WGS) entry which is preliminary data.</text>
</comment>
<keyword evidence="3" id="KW-1185">Reference proteome</keyword>
<dbReference type="AlphaFoldDB" id="A0A8S3QEG7"/>
<dbReference type="OrthoDB" id="5988093at2759"/>
<proteinExistence type="predicted"/>
<feature type="compositionally biased region" description="Polar residues" evidence="1">
    <location>
        <begin position="1"/>
        <end position="16"/>
    </location>
</feature>
<evidence type="ECO:0000313" key="3">
    <source>
        <dbReference type="Proteomes" id="UP000683360"/>
    </source>
</evidence>
<reference evidence="2" key="1">
    <citation type="submission" date="2021-03" db="EMBL/GenBank/DDBJ databases">
        <authorList>
            <person name="Bekaert M."/>
        </authorList>
    </citation>
    <scope>NUCLEOTIDE SEQUENCE</scope>
</reference>
<evidence type="ECO:0000313" key="2">
    <source>
        <dbReference type="EMBL" id="CAG2194573.1"/>
    </source>
</evidence>
<feature type="compositionally biased region" description="Basic and acidic residues" evidence="1">
    <location>
        <begin position="19"/>
        <end position="28"/>
    </location>
</feature>
<gene>
    <name evidence="2" type="ORF">MEDL_9553</name>
</gene>
<accession>A0A8S3QEG7</accession>
<dbReference type="EMBL" id="CAJPWZ010000484">
    <property type="protein sequence ID" value="CAG2194573.1"/>
    <property type="molecule type" value="Genomic_DNA"/>
</dbReference>
<evidence type="ECO:0000256" key="1">
    <source>
        <dbReference type="SAM" id="MobiDB-lite"/>
    </source>
</evidence>
<sequence length="177" mass="20329">MADNYPKSTNIRSQKPQSKHQENAKERSVITTDLNDNQKRWLVVGICLHSVISPVLRTYVGHTFDNIYNILCKNYNYLKTKNRSDLKNALLHLLDVNDDFNLNYGSVEKDSIKNNKIQNAIDLSKLFLQPFMAKYTGFNETCDSSALLGLIMHVGNKNEKNGQKRYVNKVNNFVICN</sequence>
<protein>
    <submittedName>
        <fullName evidence="2">Uncharacterized protein</fullName>
    </submittedName>
</protein>
<feature type="region of interest" description="Disordered" evidence="1">
    <location>
        <begin position="1"/>
        <end position="30"/>
    </location>
</feature>